<evidence type="ECO:0000256" key="1">
    <source>
        <dbReference type="ARBA" id="ARBA00004123"/>
    </source>
</evidence>
<feature type="domain" description="Caspase family p10" evidence="18">
    <location>
        <begin position="262"/>
        <end position="348"/>
    </location>
</feature>
<dbReference type="SUPFAM" id="SSF47986">
    <property type="entry name" value="DEATH domain"/>
    <property type="match status" value="1"/>
</dbReference>
<evidence type="ECO:0000256" key="2">
    <source>
        <dbReference type="ARBA" id="ARBA00004496"/>
    </source>
</evidence>
<dbReference type="InterPro" id="IPR001315">
    <property type="entry name" value="CARD"/>
</dbReference>
<evidence type="ECO:0000256" key="14">
    <source>
        <dbReference type="ARBA" id="ARBA00066479"/>
    </source>
</evidence>
<dbReference type="InterPro" id="IPR015917">
    <property type="entry name" value="Pept_C14A"/>
</dbReference>
<evidence type="ECO:0000256" key="5">
    <source>
        <dbReference type="ARBA" id="ARBA00022553"/>
    </source>
</evidence>
<dbReference type="GO" id="GO:0051604">
    <property type="term" value="P:protein maturation"/>
    <property type="evidence" value="ECO:0007669"/>
    <property type="project" value="UniProtKB-ARBA"/>
</dbReference>
<comment type="caution">
    <text evidence="21">The sequence shown here is derived from an EMBL/GenBank/DDBJ whole genome shotgun (WGS) entry which is preliminary data.</text>
</comment>
<evidence type="ECO:0000256" key="10">
    <source>
        <dbReference type="ARBA" id="ARBA00022807"/>
    </source>
</evidence>
<feature type="domain" description="CARD" evidence="20">
    <location>
        <begin position="3"/>
        <end position="80"/>
    </location>
</feature>
<proteinExistence type="inferred from homology"/>
<feature type="active site" evidence="16">
    <location>
        <position position="189"/>
    </location>
</feature>
<evidence type="ECO:0000256" key="6">
    <source>
        <dbReference type="ARBA" id="ARBA00022670"/>
    </source>
</evidence>
<dbReference type="InterPro" id="IPR011029">
    <property type="entry name" value="DEATH-like_dom_sf"/>
</dbReference>
<keyword evidence="9" id="KW-0378">Hydrolase</keyword>
<evidence type="ECO:0000259" key="20">
    <source>
        <dbReference type="PROSITE" id="PS50209"/>
    </source>
</evidence>
<dbReference type="InterPro" id="IPR001309">
    <property type="entry name" value="Pept_C14_p20"/>
</dbReference>
<dbReference type="EMBL" id="JAFHDT010000007">
    <property type="protein sequence ID" value="KAI7807690.1"/>
    <property type="molecule type" value="Genomic_DNA"/>
</dbReference>
<keyword evidence="10" id="KW-0788">Thiol protease</keyword>
<dbReference type="InterPro" id="IPR011600">
    <property type="entry name" value="Pept_C14_caspase"/>
</dbReference>
<keyword evidence="7" id="KW-0053">Apoptosis</keyword>
<evidence type="ECO:0000259" key="18">
    <source>
        <dbReference type="PROSITE" id="PS50207"/>
    </source>
</evidence>
<evidence type="ECO:0000256" key="9">
    <source>
        <dbReference type="ARBA" id="ARBA00022801"/>
    </source>
</evidence>
<dbReference type="PIRSF" id="PIRSF038001">
    <property type="entry name" value="Caspase_ICE"/>
    <property type="match status" value="1"/>
</dbReference>
<evidence type="ECO:0000256" key="7">
    <source>
        <dbReference type="ARBA" id="ARBA00022703"/>
    </source>
</evidence>
<dbReference type="PRINTS" id="PR00376">
    <property type="entry name" value="IL1BCENZYME"/>
</dbReference>
<dbReference type="PROSITE" id="PS01122">
    <property type="entry name" value="CASPASE_CYS"/>
    <property type="match status" value="1"/>
</dbReference>
<dbReference type="GO" id="GO:0006915">
    <property type="term" value="P:apoptotic process"/>
    <property type="evidence" value="ECO:0007669"/>
    <property type="project" value="UniProtKB-KW"/>
</dbReference>
<evidence type="ECO:0000256" key="12">
    <source>
        <dbReference type="ARBA" id="ARBA00023242"/>
    </source>
</evidence>
<dbReference type="SMART" id="SM00115">
    <property type="entry name" value="CASc"/>
    <property type="match status" value="1"/>
</dbReference>
<dbReference type="PROSITE" id="PS50209">
    <property type="entry name" value="CARD"/>
    <property type="match status" value="1"/>
</dbReference>
<feature type="active site" evidence="16">
    <location>
        <position position="232"/>
    </location>
</feature>
<keyword evidence="6" id="KW-0645">Protease</keyword>
<dbReference type="PROSITE" id="PS50207">
    <property type="entry name" value="CASPASE_P10"/>
    <property type="match status" value="1"/>
</dbReference>
<feature type="domain" description="Caspase family p20" evidence="19">
    <location>
        <begin position="116"/>
        <end position="236"/>
    </location>
</feature>
<evidence type="ECO:0000256" key="3">
    <source>
        <dbReference type="ARBA" id="ARBA00010134"/>
    </source>
</evidence>
<keyword evidence="22" id="KW-1185">Reference proteome</keyword>
<comment type="subcellular location">
    <subcellularLocation>
        <location evidence="2">Cytoplasm</location>
    </subcellularLocation>
    <subcellularLocation>
        <location evidence="1">Nucleus</location>
    </subcellularLocation>
</comment>
<dbReference type="GO" id="GO:0005737">
    <property type="term" value="C:cytoplasm"/>
    <property type="evidence" value="ECO:0007669"/>
    <property type="project" value="UniProtKB-SubCell"/>
</dbReference>
<organism evidence="21 22">
    <name type="scientific">Triplophysa rosa</name>
    <name type="common">Cave loach</name>
    <dbReference type="NCBI Taxonomy" id="992332"/>
    <lineage>
        <taxon>Eukaryota</taxon>
        <taxon>Metazoa</taxon>
        <taxon>Chordata</taxon>
        <taxon>Craniata</taxon>
        <taxon>Vertebrata</taxon>
        <taxon>Euteleostomi</taxon>
        <taxon>Actinopterygii</taxon>
        <taxon>Neopterygii</taxon>
        <taxon>Teleostei</taxon>
        <taxon>Ostariophysi</taxon>
        <taxon>Cypriniformes</taxon>
        <taxon>Nemacheilidae</taxon>
        <taxon>Triplophysa</taxon>
    </lineage>
</organism>
<dbReference type="GO" id="GO:0032991">
    <property type="term" value="C:protein-containing complex"/>
    <property type="evidence" value="ECO:0007669"/>
    <property type="project" value="UniProtKB-ARBA"/>
</dbReference>
<dbReference type="Pfam" id="PF00656">
    <property type="entry name" value="Peptidase_C14"/>
    <property type="match status" value="1"/>
</dbReference>
<evidence type="ECO:0000256" key="8">
    <source>
        <dbReference type="ARBA" id="ARBA00022737"/>
    </source>
</evidence>
<evidence type="ECO:0000313" key="21">
    <source>
        <dbReference type="EMBL" id="KAI7807690.1"/>
    </source>
</evidence>
<dbReference type="GO" id="GO:0004197">
    <property type="term" value="F:cysteine-type endopeptidase activity"/>
    <property type="evidence" value="ECO:0007669"/>
    <property type="project" value="InterPro"/>
</dbReference>
<dbReference type="InterPro" id="IPR033139">
    <property type="entry name" value="Caspase_cys_AS"/>
</dbReference>
<keyword evidence="4" id="KW-0963">Cytoplasm</keyword>
<dbReference type="AlphaFoldDB" id="A0A9W7WSC3"/>
<name>A0A9W7WSC3_TRIRA</name>
<gene>
    <name evidence="21" type="ORF">IRJ41_008657</name>
</gene>
<dbReference type="InterPro" id="IPR029030">
    <property type="entry name" value="Caspase-like_dom_sf"/>
</dbReference>
<evidence type="ECO:0000256" key="17">
    <source>
        <dbReference type="RuleBase" id="RU003971"/>
    </source>
</evidence>
<dbReference type="Gene3D" id="3.40.50.1460">
    <property type="match status" value="1"/>
</dbReference>
<dbReference type="PANTHER" id="PTHR48169">
    <property type="entry name" value="DED DOMAIN-CONTAINING PROTEIN"/>
    <property type="match status" value="1"/>
</dbReference>
<evidence type="ECO:0000256" key="15">
    <source>
        <dbReference type="ARBA" id="ARBA00068172"/>
    </source>
</evidence>
<dbReference type="CDD" id="cd01671">
    <property type="entry name" value="CARD"/>
    <property type="match status" value="1"/>
</dbReference>
<reference evidence="21" key="1">
    <citation type="submission" date="2021-02" db="EMBL/GenBank/DDBJ databases">
        <title>Comparative genomics reveals that relaxation of natural selection precedes convergent phenotypic evolution of cavefish.</title>
        <authorList>
            <person name="Peng Z."/>
        </authorList>
    </citation>
    <scope>NUCLEOTIDE SEQUENCE</scope>
    <source>
        <tissue evidence="21">Muscle</tissue>
    </source>
</reference>
<dbReference type="PANTHER" id="PTHR48169:SF7">
    <property type="entry name" value="CASPASE 10"/>
    <property type="match status" value="1"/>
</dbReference>
<evidence type="ECO:0000259" key="19">
    <source>
        <dbReference type="PROSITE" id="PS50208"/>
    </source>
</evidence>
<evidence type="ECO:0000256" key="4">
    <source>
        <dbReference type="ARBA" id="ARBA00022490"/>
    </source>
</evidence>
<protein>
    <recommendedName>
        <fullName evidence="15">Caspase-8</fullName>
        <ecNumber evidence="14">3.4.22.61</ecNumber>
    </recommendedName>
</protein>
<dbReference type="SUPFAM" id="SSF52129">
    <property type="entry name" value="Caspase-like"/>
    <property type="match status" value="1"/>
</dbReference>
<keyword evidence="12" id="KW-0539">Nucleus</keyword>
<dbReference type="Gene3D" id="1.10.533.10">
    <property type="entry name" value="Death Domain, Fas"/>
    <property type="match status" value="1"/>
</dbReference>
<comment type="catalytic activity">
    <reaction evidence="13">
        <text>Strict requirement for Asp at position P1 and has a preferred cleavage sequence of (Leu/Asp/Val)-Glu-Thr-Asp-|-(Gly/Ser/Ala).</text>
        <dbReference type="EC" id="3.4.22.61"/>
    </reaction>
</comment>
<evidence type="ECO:0000313" key="22">
    <source>
        <dbReference type="Proteomes" id="UP001059041"/>
    </source>
</evidence>
<dbReference type="InterPro" id="IPR002138">
    <property type="entry name" value="Pept_C14_p10"/>
</dbReference>
<dbReference type="EC" id="3.4.22.61" evidence="14"/>
<accession>A0A9W7WSC3</accession>
<dbReference type="Pfam" id="PF00619">
    <property type="entry name" value="CARD"/>
    <property type="match status" value="1"/>
</dbReference>
<dbReference type="GO" id="GO:0005634">
    <property type="term" value="C:nucleus"/>
    <property type="evidence" value="ECO:0007669"/>
    <property type="project" value="UniProtKB-SubCell"/>
</dbReference>
<dbReference type="Proteomes" id="UP001059041">
    <property type="component" value="Linkage Group LG7"/>
</dbReference>
<dbReference type="PROSITE" id="PS50208">
    <property type="entry name" value="CASPASE_P20"/>
    <property type="match status" value="1"/>
</dbReference>
<evidence type="ECO:0000256" key="11">
    <source>
        <dbReference type="ARBA" id="ARBA00023145"/>
    </source>
</evidence>
<comment type="similarity">
    <text evidence="3 17">Belongs to the peptidase C14A family.</text>
</comment>
<evidence type="ECO:0000256" key="16">
    <source>
        <dbReference type="PIRSR" id="PIRSR038001-1"/>
    </source>
</evidence>
<evidence type="ECO:0000256" key="13">
    <source>
        <dbReference type="ARBA" id="ARBA00051626"/>
    </source>
</evidence>
<keyword evidence="11" id="KW-0865">Zymogen</keyword>
<dbReference type="FunFam" id="3.40.50.1460:FF:000008">
    <property type="entry name" value="caspase-8 isoform X1"/>
    <property type="match status" value="1"/>
</dbReference>
<dbReference type="CDD" id="cd00032">
    <property type="entry name" value="CASc"/>
    <property type="match status" value="1"/>
</dbReference>
<sequence>MATNSENRERIREHKVFLVETLCEEADVILQHAHQEKLITPREYRNLKDVSNREKMTIDLLDKLMSKGEETCSKFVQIVRRGNILETFPSLVGHAIIAPPGKIQDQSRPYTITHIPRGTCVIINNVHFPSMTERRGSDEDQKSLDRVFRWLGFTVLVQRDKTTAQIKDLLKNLGKTVNGDCFICCILSHGNSDGVYGTDENIVSVDEIREPFNGINCSNLAGKPKLFFIQACRGSKMQNVVQVQADDPEGGESELEVDAQSLLVSIPDDSDFLIARSTTDHHVSFRNPLKGSWFIQSLCQQLETHCPQGNDIQTILLAVNSDVSLEGVTRKQMPVHEVAMRKKLILHVPCVQ</sequence>
<keyword evidence="8" id="KW-0677">Repeat</keyword>
<dbReference type="GO" id="GO:0005886">
    <property type="term" value="C:plasma membrane"/>
    <property type="evidence" value="ECO:0007669"/>
    <property type="project" value="UniProtKB-ARBA"/>
</dbReference>
<dbReference type="GO" id="GO:0006508">
    <property type="term" value="P:proteolysis"/>
    <property type="evidence" value="ECO:0007669"/>
    <property type="project" value="UniProtKB-KW"/>
</dbReference>
<dbReference type="GO" id="GO:0043065">
    <property type="term" value="P:positive regulation of apoptotic process"/>
    <property type="evidence" value="ECO:0007669"/>
    <property type="project" value="UniProtKB-ARBA"/>
</dbReference>
<keyword evidence="5" id="KW-0597">Phosphoprotein</keyword>